<name>A0A4X1VCM7_PIG</name>
<reference evidence="2" key="1">
    <citation type="submission" date="2009-11" db="EMBL/GenBank/DDBJ databases">
        <authorList>
            <consortium name="Porcine genome sequencing project"/>
        </authorList>
    </citation>
    <scope>NUCLEOTIDE SEQUENCE [LARGE SCALE GENOMIC DNA]</scope>
    <source>
        <strain evidence="2">Duroc</strain>
    </source>
</reference>
<dbReference type="GeneTree" id="ENSGT00950000185291"/>
<protein>
    <submittedName>
        <fullName evidence="1">Uncharacterized protein</fullName>
    </submittedName>
</protein>
<evidence type="ECO:0000313" key="2">
    <source>
        <dbReference type="Proteomes" id="UP000008227"/>
    </source>
</evidence>
<sequence length="55" mass="6295">PTPSLAPLYFAARPFSKTWSHLRQMSTVFFPFRGVAYLDSYSGKHFPKGPYLCKP</sequence>
<reference evidence="1" key="4">
    <citation type="submission" date="2025-09" db="UniProtKB">
        <authorList>
            <consortium name="Ensembl"/>
        </authorList>
    </citation>
    <scope>IDENTIFICATION</scope>
</reference>
<accession>A0A5G2QG86</accession>
<dbReference type="AlphaFoldDB" id="A0A4X1VCM7"/>
<evidence type="ECO:0000313" key="1">
    <source>
        <dbReference type="Ensembl" id="ENSSSCP00000062791.1"/>
    </source>
</evidence>
<dbReference type="Ensembl" id="ENSSSCT00000081941.1">
    <property type="protein sequence ID" value="ENSSSCP00000062791.1"/>
    <property type="gene ID" value="ENSSSCG00000045320.1"/>
</dbReference>
<dbReference type="GlyGen" id="A0A4X1VCM7">
    <property type="glycosylation" value="1 site"/>
</dbReference>
<organism evidence="1 2">
    <name type="scientific">Sus scrofa</name>
    <name type="common">Pig</name>
    <dbReference type="NCBI Taxonomy" id="9823"/>
    <lineage>
        <taxon>Eukaryota</taxon>
        <taxon>Metazoa</taxon>
        <taxon>Chordata</taxon>
        <taxon>Craniata</taxon>
        <taxon>Vertebrata</taxon>
        <taxon>Euteleostomi</taxon>
        <taxon>Mammalia</taxon>
        <taxon>Eutheria</taxon>
        <taxon>Laurasiatheria</taxon>
        <taxon>Artiodactyla</taxon>
        <taxon>Suina</taxon>
        <taxon>Suidae</taxon>
        <taxon>Sus</taxon>
    </lineage>
</organism>
<dbReference type="Proteomes" id="UP000008227">
    <property type="component" value="Chromosome X"/>
</dbReference>
<accession>A0A4X1VCM7</accession>
<reference evidence="1" key="3">
    <citation type="submission" date="2025-08" db="UniProtKB">
        <authorList>
            <consortium name="Ensembl"/>
        </authorList>
    </citation>
    <scope>IDENTIFICATION</scope>
</reference>
<proteinExistence type="predicted"/>
<reference evidence="1" key="2">
    <citation type="journal article" date="2020" name="Gigascience">
        <title>An improved pig reference genome sequence to enable pig genetics and genomics research.</title>
        <authorList>
            <person name="Warr A."/>
            <person name="Affara N."/>
            <person name="Aken B."/>
            <person name="Beiki H."/>
            <person name="Bickhart D.M."/>
            <person name="Billis K."/>
            <person name="Chow W."/>
            <person name="Eory L."/>
            <person name="Finlayson H.A."/>
            <person name="Flicek P."/>
            <person name="Giron C.G."/>
            <person name="Griffin D.K."/>
            <person name="Hall R."/>
            <person name="Hannum G."/>
            <person name="Hourlier T."/>
            <person name="Howe K."/>
            <person name="Hume D.A."/>
            <person name="Izuogu O."/>
            <person name="Kim K."/>
            <person name="Koren S."/>
            <person name="Liu H."/>
            <person name="Manchanda N."/>
            <person name="Martin F.J."/>
            <person name="Nonneman D.J."/>
            <person name="O'Connor R.E."/>
            <person name="Phillippy A.M."/>
            <person name="Rohrer G.A."/>
            <person name="Rosen B.D."/>
            <person name="Rund L.A."/>
            <person name="Sargent C.A."/>
            <person name="Schook L.B."/>
            <person name="Schroeder S.G."/>
            <person name="Schwartz A.S."/>
            <person name="Skinner B.M."/>
            <person name="Talbot R."/>
            <person name="Tseng E."/>
            <person name="Tuggle C.K."/>
            <person name="Watson M."/>
            <person name="Smith T.P.L."/>
            <person name="Archibald A.L."/>
        </authorList>
    </citation>
    <scope>NUCLEOTIDE SEQUENCE [LARGE SCALE GENOMIC DNA]</scope>
    <source>
        <strain evidence="1">Duroc</strain>
    </source>
</reference>
<keyword evidence="2" id="KW-1185">Reference proteome</keyword>